<dbReference type="EMBL" id="FQVL01000002">
    <property type="protein sequence ID" value="SHE65728.1"/>
    <property type="molecule type" value="Genomic_DNA"/>
</dbReference>
<protein>
    <submittedName>
        <fullName evidence="1">Uncharacterized protein</fullName>
    </submittedName>
</protein>
<dbReference type="RefSeq" id="WP_073153609.1">
    <property type="nucleotide sequence ID" value="NZ_FQVL01000002.1"/>
</dbReference>
<sequence>MFKSIENPRVKFLKLCEDCEGEGVITPEIWKRWSAQVDALKKEHPTLSRLDIYEMADKWFHEAYEHDIHDFPNEEDCETCNGQGKVISKELQPLKELMDMLRYYNMED</sequence>
<gene>
    <name evidence="1" type="ORF">SAMN05444392_102253</name>
</gene>
<accession>A0A1M4VA92</accession>
<dbReference type="Proteomes" id="UP000184476">
    <property type="component" value="Unassembled WGS sequence"/>
</dbReference>
<evidence type="ECO:0000313" key="2">
    <source>
        <dbReference type="Proteomes" id="UP000184476"/>
    </source>
</evidence>
<proteinExistence type="predicted"/>
<dbReference type="STRING" id="112248.SAMN05444392_102253"/>
<evidence type="ECO:0000313" key="1">
    <source>
        <dbReference type="EMBL" id="SHE65728.1"/>
    </source>
</evidence>
<organism evidence="1 2">
    <name type="scientific">Seinonella peptonophila</name>
    <dbReference type="NCBI Taxonomy" id="112248"/>
    <lineage>
        <taxon>Bacteria</taxon>
        <taxon>Bacillati</taxon>
        <taxon>Bacillota</taxon>
        <taxon>Bacilli</taxon>
        <taxon>Bacillales</taxon>
        <taxon>Thermoactinomycetaceae</taxon>
        <taxon>Seinonella</taxon>
    </lineage>
</organism>
<keyword evidence="2" id="KW-1185">Reference proteome</keyword>
<dbReference type="AlphaFoldDB" id="A0A1M4VA92"/>
<reference evidence="1 2" key="1">
    <citation type="submission" date="2016-11" db="EMBL/GenBank/DDBJ databases">
        <authorList>
            <person name="Jaros S."/>
            <person name="Januszkiewicz K."/>
            <person name="Wedrychowicz H."/>
        </authorList>
    </citation>
    <scope>NUCLEOTIDE SEQUENCE [LARGE SCALE GENOMIC DNA]</scope>
    <source>
        <strain evidence="1 2">DSM 44666</strain>
    </source>
</reference>
<name>A0A1M4VA92_9BACL</name>